<proteinExistence type="predicted"/>
<protein>
    <submittedName>
        <fullName evidence="2">DUF6879 family protein</fullName>
    </submittedName>
</protein>
<dbReference type="Proteomes" id="UP001597097">
    <property type="component" value="Unassembled WGS sequence"/>
</dbReference>
<dbReference type="Pfam" id="PF21806">
    <property type="entry name" value="DUF6879"/>
    <property type="match status" value="1"/>
</dbReference>
<evidence type="ECO:0000313" key="3">
    <source>
        <dbReference type="Proteomes" id="UP001597097"/>
    </source>
</evidence>
<name>A0ABW4G768_9ACTN</name>
<sequence>MPLLAPADFDALWNTFQHTAFKFEVRDRYDVPSEHESLRRFLAGQPDPERATRPWLDRMKAATGQGKRVERVRVLTEPHGDYARWLLAGTPLSTAAGEDIRYLSREHATDLELPEHDFALFDSARLVLLNFDADDRPLRHELTTDPEIVLRHCQWRDAAWHYAEPYEQYAER</sequence>
<dbReference type="InterPro" id="IPR049244">
    <property type="entry name" value="DUF6879"/>
</dbReference>
<dbReference type="RefSeq" id="WP_219533216.1">
    <property type="nucleotide sequence ID" value="NZ_JAHKRM010000017.1"/>
</dbReference>
<evidence type="ECO:0000259" key="1">
    <source>
        <dbReference type="Pfam" id="PF21806"/>
    </source>
</evidence>
<accession>A0ABW4G768</accession>
<organism evidence="2 3">
    <name type="scientific">Nonomuraea guangzhouensis</name>
    <dbReference type="NCBI Taxonomy" id="1291555"/>
    <lineage>
        <taxon>Bacteria</taxon>
        <taxon>Bacillati</taxon>
        <taxon>Actinomycetota</taxon>
        <taxon>Actinomycetes</taxon>
        <taxon>Streptosporangiales</taxon>
        <taxon>Streptosporangiaceae</taxon>
        <taxon>Nonomuraea</taxon>
    </lineage>
</organism>
<evidence type="ECO:0000313" key="2">
    <source>
        <dbReference type="EMBL" id="MFD1538201.1"/>
    </source>
</evidence>
<dbReference type="EMBL" id="JBHUCM010000013">
    <property type="protein sequence ID" value="MFD1538201.1"/>
    <property type="molecule type" value="Genomic_DNA"/>
</dbReference>
<feature type="domain" description="DUF6879" evidence="1">
    <location>
        <begin position="7"/>
        <end position="170"/>
    </location>
</feature>
<keyword evidence="3" id="KW-1185">Reference proteome</keyword>
<comment type="caution">
    <text evidence="2">The sequence shown here is derived from an EMBL/GenBank/DDBJ whole genome shotgun (WGS) entry which is preliminary data.</text>
</comment>
<reference evidence="3" key="1">
    <citation type="journal article" date="2019" name="Int. J. Syst. Evol. Microbiol.">
        <title>The Global Catalogue of Microorganisms (GCM) 10K type strain sequencing project: providing services to taxonomists for standard genome sequencing and annotation.</title>
        <authorList>
            <consortium name="The Broad Institute Genomics Platform"/>
            <consortium name="The Broad Institute Genome Sequencing Center for Infectious Disease"/>
            <person name="Wu L."/>
            <person name="Ma J."/>
        </authorList>
    </citation>
    <scope>NUCLEOTIDE SEQUENCE [LARGE SCALE GENOMIC DNA]</scope>
    <source>
        <strain evidence="3">CGMCC 1.15399</strain>
    </source>
</reference>
<gene>
    <name evidence="2" type="ORF">ACFSJ0_14200</name>
</gene>